<feature type="compositionally biased region" description="Polar residues" evidence="1">
    <location>
        <begin position="101"/>
        <end position="117"/>
    </location>
</feature>
<keyword evidence="3" id="KW-1185">Reference proteome</keyword>
<feature type="compositionally biased region" description="Acidic residues" evidence="1">
    <location>
        <begin position="333"/>
        <end position="345"/>
    </location>
</feature>
<proteinExistence type="predicted"/>
<accession>A0A8H3FVR9</accession>
<dbReference type="Proteomes" id="UP000664534">
    <property type="component" value="Unassembled WGS sequence"/>
</dbReference>
<evidence type="ECO:0000313" key="3">
    <source>
        <dbReference type="Proteomes" id="UP000664534"/>
    </source>
</evidence>
<feature type="compositionally biased region" description="Basic and acidic residues" evidence="1">
    <location>
        <begin position="271"/>
        <end position="283"/>
    </location>
</feature>
<evidence type="ECO:0000256" key="1">
    <source>
        <dbReference type="SAM" id="MobiDB-lite"/>
    </source>
</evidence>
<feature type="region of interest" description="Disordered" evidence="1">
    <location>
        <begin position="168"/>
        <end position="345"/>
    </location>
</feature>
<name>A0A8H3FVR9_9LECA</name>
<feature type="compositionally biased region" description="Low complexity" evidence="1">
    <location>
        <begin position="315"/>
        <end position="324"/>
    </location>
</feature>
<dbReference type="EMBL" id="CAJPDT010000062">
    <property type="protein sequence ID" value="CAF9931639.1"/>
    <property type="molecule type" value="Genomic_DNA"/>
</dbReference>
<sequence>MRAYETYECGLSNTGQQRLRREMFGPDRGEVYTPGMIRLFKSTLQLGYPKPALDPSVRQAKERGTEGLPTNMLMPNADTRSDKFSSSSHSHSAGTPAVWTPGTTAESSTVPSRSGNEGNIPIDCSPPGILTDLPFDGIDPPVSPPSYKTRTLRPIEDMSLEELAERNRTEDFEGFLAHEAEPPPRPSSDQSEDFFEGFSTFESESPGVKWPSWAKPSSAQGQSHGGGETAELNQSEDFSEGWSTMDSESPGIKWPSRAKPSSAQRQPRQPPGDRELAKSEAFKHKGSANVSLEFDKLDPIPDPPMPEPGIKWPTLSGSSSAQGQSLGGGAETNPDESGSDGDTEA</sequence>
<dbReference type="AlphaFoldDB" id="A0A8H3FVR9"/>
<feature type="compositionally biased region" description="Polar residues" evidence="1">
    <location>
        <begin position="231"/>
        <end position="247"/>
    </location>
</feature>
<comment type="caution">
    <text evidence="2">The sequence shown here is derived from an EMBL/GenBank/DDBJ whole genome shotgun (WGS) entry which is preliminary data.</text>
</comment>
<evidence type="ECO:0000313" key="2">
    <source>
        <dbReference type="EMBL" id="CAF9931639.1"/>
    </source>
</evidence>
<feature type="compositionally biased region" description="Low complexity" evidence="1">
    <location>
        <begin position="196"/>
        <end position="205"/>
    </location>
</feature>
<dbReference type="OrthoDB" id="5346045at2759"/>
<feature type="compositionally biased region" description="Basic and acidic residues" evidence="1">
    <location>
        <begin position="168"/>
        <end position="182"/>
    </location>
</feature>
<feature type="region of interest" description="Disordered" evidence="1">
    <location>
        <begin position="134"/>
        <end position="155"/>
    </location>
</feature>
<reference evidence="2" key="1">
    <citation type="submission" date="2021-03" db="EMBL/GenBank/DDBJ databases">
        <authorList>
            <person name="Tagirdzhanova G."/>
        </authorList>
    </citation>
    <scope>NUCLEOTIDE SEQUENCE</scope>
</reference>
<protein>
    <submittedName>
        <fullName evidence="2">Uncharacterized protein</fullName>
    </submittedName>
</protein>
<feature type="region of interest" description="Disordered" evidence="1">
    <location>
        <begin position="51"/>
        <end position="119"/>
    </location>
</feature>
<gene>
    <name evidence="2" type="ORF">IMSHALPRED_008673</name>
</gene>
<organism evidence="2 3">
    <name type="scientific">Imshaugia aleurites</name>
    <dbReference type="NCBI Taxonomy" id="172621"/>
    <lineage>
        <taxon>Eukaryota</taxon>
        <taxon>Fungi</taxon>
        <taxon>Dikarya</taxon>
        <taxon>Ascomycota</taxon>
        <taxon>Pezizomycotina</taxon>
        <taxon>Lecanoromycetes</taxon>
        <taxon>OSLEUM clade</taxon>
        <taxon>Lecanoromycetidae</taxon>
        <taxon>Lecanorales</taxon>
        <taxon>Lecanorineae</taxon>
        <taxon>Parmeliaceae</taxon>
        <taxon>Imshaugia</taxon>
    </lineage>
</organism>